<evidence type="ECO:0000256" key="6">
    <source>
        <dbReference type="ARBA" id="ARBA00023136"/>
    </source>
</evidence>
<feature type="transmembrane region" description="Helical" evidence="8">
    <location>
        <begin position="181"/>
        <end position="199"/>
    </location>
</feature>
<feature type="repeat" description="ANK" evidence="7">
    <location>
        <begin position="443"/>
        <end position="475"/>
    </location>
</feature>
<feature type="repeat" description="ANK" evidence="7">
    <location>
        <begin position="547"/>
        <end position="579"/>
    </location>
</feature>
<feature type="repeat" description="ANK" evidence="7">
    <location>
        <begin position="582"/>
        <end position="614"/>
    </location>
</feature>
<proteinExistence type="predicted"/>
<dbReference type="SUPFAM" id="SSF144083">
    <property type="entry name" value="Magnesium transport protein CorA, transmembrane region"/>
    <property type="match status" value="1"/>
</dbReference>
<evidence type="ECO:0000256" key="7">
    <source>
        <dbReference type="PROSITE-ProRule" id="PRU00023"/>
    </source>
</evidence>
<evidence type="ECO:0000256" key="5">
    <source>
        <dbReference type="ARBA" id="ARBA00023043"/>
    </source>
</evidence>
<organism evidence="9 10">
    <name type="scientific">Discina gigas</name>
    <dbReference type="NCBI Taxonomy" id="1032678"/>
    <lineage>
        <taxon>Eukaryota</taxon>
        <taxon>Fungi</taxon>
        <taxon>Dikarya</taxon>
        <taxon>Ascomycota</taxon>
        <taxon>Pezizomycotina</taxon>
        <taxon>Pezizomycetes</taxon>
        <taxon>Pezizales</taxon>
        <taxon>Discinaceae</taxon>
        <taxon>Discina</taxon>
    </lineage>
</organism>
<dbReference type="PANTHER" id="PTHR24171:SF10">
    <property type="entry name" value="ANKYRIN REPEAT DOMAIN-CONTAINING PROTEIN 29-LIKE"/>
    <property type="match status" value="1"/>
</dbReference>
<dbReference type="SUPFAM" id="SSF48403">
    <property type="entry name" value="Ankyrin repeat"/>
    <property type="match status" value="1"/>
</dbReference>
<dbReference type="Pfam" id="PF12796">
    <property type="entry name" value="Ank_2"/>
    <property type="match status" value="5"/>
</dbReference>
<feature type="repeat" description="ANK" evidence="7">
    <location>
        <begin position="408"/>
        <end position="440"/>
    </location>
</feature>
<dbReference type="PROSITE" id="PS50088">
    <property type="entry name" value="ANK_REPEAT"/>
    <property type="match status" value="11"/>
</dbReference>
<protein>
    <submittedName>
        <fullName evidence="9">Uncharacterized protein</fullName>
    </submittedName>
</protein>
<dbReference type="SMART" id="SM00248">
    <property type="entry name" value="ANK"/>
    <property type="match status" value="11"/>
</dbReference>
<name>A0ABR3G702_9PEZI</name>
<feature type="repeat" description="ANK" evidence="7">
    <location>
        <begin position="512"/>
        <end position="544"/>
    </location>
</feature>
<feature type="transmembrane region" description="Helical" evidence="8">
    <location>
        <begin position="211"/>
        <end position="232"/>
    </location>
</feature>
<dbReference type="Pfam" id="PF00023">
    <property type="entry name" value="Ank"/>
    <property type="match status" value="1"/>
</dbReference>
<dbReference type="Gene3D" id="1.25.40.20">
    <property type="entry name" value="Ankyrin repeat-containing domain"/>
    <property type="match status" value="5"/>
</dbReference>
<dbReference type="InterPro" id="IPR002523">
    <property type="entry name" value="MgTranspt_CorA/ZnTranspt_ZntB"/>
</dbReference>
<comment type="caution">
    <text evidence="9">The sequence shown here is derived from an EMBL/GenBank/DDBJ whole genome shotgun (WGS) entry which is preliminary data.</text>
</comment>
<dbReference type="EMBL" id="JBBBZM010000217">
    <property type="protein sequence ID" value="KAL0631724.1"/>
    <property type="molecule type" value="Genomic_DNA"/>
</dbReference>
<dbReference type="InterPro" id="IPR002110">
    <property type="entry name" value="Ankyrin_rpt"/>
</dbReference>
<sequence length="693" mass="72918">MICYKDGQQSRRLETFHYGSRSLTATHPEPIDYLISQLKELEVCWNDAIRKCKSVLADVNRGVLEESFGEIDRKLVRGLYKYAQTWEELRRVHTQQLDALQVIMEDGANGIWFSTNQVEVVDRDEGFAKISAFLRSFSMIEKKIKKELVEETSELISRTHSIISIDEAYRSRDQNESIKRLSWITFIFLPLLFVASLFGMNVDLVQNNPSWIYYIYISIPMFLLLLLSVWILKQLKGVAKTLSGWVVEARNRYPFMLRQRVVSDEETKAESNHEHRRGFNCAVACGDASAVTKVITERAEVKSLFLDAMRLAAEYGHQAVLKILLENGADLNGRAGTGEQTPLQATSGRGHLAIVDFLLAAGAEINAAAADNGGCTALQSAAGVGHLSIVERLILKGADVNAPAGQNGGRTALQAAAWGGHLSIVEMLLARGADINALASHCHGWTALQAAACGGQLSVVEMLLAKGADVNAAAAVDHGRTALQAAASGGHLAVVEILLAKGADVNAAAVANGRTALQAAAEGAYVAVVEVLIASRASVNAAAAVSHGRTALQAAAGGGHLAVVESLIGHGADVNAAPGSDAGRTAVQAAAGGGHVAVVESLIGHGADVNAAAVYYDGRTALQAAAGGGHLAVVESLIGHGADVNAAPAYHNGRTVLQAAAGGGHLAVVESLIGHGADVNAAAARHGRTALQA</sequence>
<feature type="repeat" description="ANK" evidence="7">
    <location>
        <begin position="308"/>
        <end position="336"/>
    </location>
</feature>
<evidence type="ECO:0000313" key="9">
    <source>
        <dbReference type="EMBL" id="KAL0631724.1"/>
    </source>
</evidence>
<dbReference type="Gene3D" id="1.20.58.340">
    <property type="entry name" value="Magnesium transport protein CorA, transmembrane region"/>
    <property type="match status" value="1"/>
</dbReference>
<feature type="repeat" description="ANK" evidence="7">
    <location>
        <begin position="652"/>
        <end position="684"/>
    </location>
</feature>
<keyword evidence="4 8" id="KW-1133">Transmembrane helix</keyword>
<dbReference type="Proteomes" id="UP001447188">
    <property type="component" value="Unassembled WGS sequence"/>
</dbReference>
<evidence type="ECO:0000313" key="10">
    <source>
        <dbReference type="Proteomes" id="UP001447188"/>
    </source>
</evidence>
<reference evidence="9 10" key="1">
    <citation type="submission" date="2024-02" db="EMBL/GenBank/DDBJ databases">
        <title>Discinaceae phylogenomics.</title>
        <authorList>
            <person name="Dirks A.C."/>
            <person name="James T.Y."/>
        </authorList>
    </citation>
    <scope>NUCLEOTIDE SEQUENCE [LARGE SCALE GENOMIC DNA]</scope>
    <source>
        <strain evidence="9 10">ACD0624</strain>
    </source>
</reference>
<evidence type="ECO:0000256" key="1">
    <source>
        <dbReference type="ARBA" id="ARBA00004141"/>
    </source>
</evidence>
<evidence type="ECO:0000256" key="2">
    <source>
        <dbReference type="ARBA" id="ARBA00022692"/>
    </source>
</evidence>
<accession>A0ABR3G702</accession>
<evidence type="ECO:0000256" key="4">
    <source>
        <dbReference type="ARBA" id="ARBA00022989"/>
    </source>
</evidence>
<dbReference type="PANTHER" id="PTHR24171">
    <property type="entry name" value="ANKYRIN REPEAT DOMAIN-CONTAINING PROTEIN 39-RELATED"/>
    <property type="match status" value="1"/>
</dbReference>
<feature type="non-terminal residue" evidence="9">
    <location>
        <position position="693"/>
    </location>
</feature>
<dbReference type="InterPro" id="IPR045863">
    <property type="entry name" value="CorA_TM1_TM2"/>
</dbReference>
<dbReference type="PROSITE" id="PS50297">
    <property type="entry name" value="ANK_REP_REGION"/>
    <property type="match status" value="11"/>
</dbReference>
<keyword evidence="6 8" id="KW-0472">Membrane</keyword>
<gene>
    <name evidence="9" type="ORF">Q9L58_009399</name>
</gene>
<feature type="repeat" description="ANK" evidence="7">
    <location>
        <begin position="478"/>
        <end position="510"/>
    </location>
</feature>
<feature type="repeat" description="ANK" evidence="7">
    <location>
        <begin position="617"/>
        <end position="649"/>
    </location>
</feature>
<keyword evidence="5 7" id="KW-0040">ANK repeat</keyword>
<keyword evidence="3" id="KW-0677">Repeat</keyword>
<evidence type="ECO:0000256" key="8">
    <source>
        <dbReference type="SAM" id="Phobius"/>
    </source>
</evidence>
<dbReference type="InterPro" id="IPR036770">
    <property type="entry name" value="Ankyrin_rpt-contain_sf"/>
</dbReference>
<feature type="repeat" description="ANK" evidence="7">
    <location>
        <begin position="373"/>
        <end position="405"/>
    </location>
</feature>
<evidence type="ECO:0000256" key="3">
    <source>
        <dbReference type="ARBA" id="ARBA00022737"/>
    </source>
</evidence>
<dbReference type="PRINTS" id="PR01415">
    <property type="entry name" value="ANKYRIN"/>
</dbReference>
<feature type="repeat" description="ANK" evidence="7">
    <location>
        <begin position="338"/>
        <end position="370"/>
    </location>
</feature>
<keyword evidence="2 8" id="KW-0812">Transmembrane</keyword>
<comment type="subcellular location">
    <subcellularLocation>
        <location evidence="1">Membrane</location>
        <topology evidence="1">Multi-pass membrane protein</topology>
    </subcellularLocation>
</comment>
<keyword evidence="10" id="KW-1185">Reference proteome</keyword>
<dbReference type="Pfam" id="PF01544">
    <property type="entry name" value="CorA"/>
    <property type="match status" value="1"/>
</dbReference>